<dbReference type="PANTHER" id="PTHR33204">
    <property type="entry name" value="TRANSCRIPTIONAL REGULATOR, MARR FAMILY"/>
    <property type="match status" value="1"/>
</dbReference>
<dbReference type="AlphaFoldDB" id="A0A1T3NZF7"/>
<dbReference type="Pfam" id="PF01638">
    <property type="entry name" value="HxlR"/>
    <property type="match status" value="1"/>
</dbReference>
<evidence type="ECO:0000256" key="2">
    <source>
        <dbReference type="ARBA" id="ARBA00023125"/>
    </source>
</evidence>
<dbReference type="GO" id="GO:0003677">
    <property type="term" value="F:DNA binding"/>
    <property type="evidence" value="ECO:0007669"/>
    <property type="project" value="UniProtKB-KW"/>
</dbReference>
<comment type="caution">
    <text evidence="5">The sequence shown here is derived from an EMBL/GenBank/DDBJ whole genome shotgun (WGS) entry which is preliminary data.</text>
</comment>
<dbReference type="PROSITE" id="PS51118">
    <property type="entry name" value="HTH_HXLR"/>
    <property type="match status" value="1"/>
</dbReference>
<protein>
    <submittedName>
        <fullName evidence="5">Transcriptional regulator</fullName>
    </submittedName>
</protein>
<dbReference type="OrthoDB" id="370168at2"/>
<evidence type="ECO:0000256" key="3">
    <source>
        <dbReference type="ARBA" id="ARBA00023163"/>
    </source>
</evidence>
<accession>A0A1T3NZF7</accession>
<feature type="domain" description="HTH hxlR-type" evidence="4">
    <location>
        <begin position="20"/>
        <end position="118"/>
    </location>
</feature>
<dbReference type="InterPro" id="IPR002577">
    <property type="entry name" value="HTH_HxlR"/>
</dbReference>
<keyword evidence="1" id="KW-0805">Transcription regulation</keyword>
<dbReference type="PANTHER" id="PTHR33204:SF37">
    <property type="entry name" value="HTH-TYPE TRANSCRIPTIONAL REGULATOR YODB"/>
    <property type="match status" value="1"/>
</dbReference>
<gene>
    <name evidence="5" type="ORF">B4N89_15160</name>
</gene>
<keyword evidence="6" id="KW-1185">Reference proteome</keyword>
<reference evidence="5 6" key="1">
    <citation type="submission" date="2017-03" db="EMBL/GenBank/DDBJ databases">
        <title>Draft genome sequence of Streptomyces scabrisporus NF3, endophyte isolated from Amphipterygium adstringens.</title>
        <authorList>
            <person name="Vazquez M."/>
            <person name="Ceapa C.D."/>
            <person name="Rodriguez Luna D."/>
            <person name="Sanchez Esquivel S."/>
        </authorList>
    </citation>
    <scope>NUCLEOTIDE SEQUENCE [LARGE SCALE GENOMIC DNA]</scope>
    <source>
        <strain evidence="5 6">NF3</strain>
    </source>
</reference>
<dbReference type="EMBL" id="MWQN01000001">
    <property type="protein sequence ID" value="OPC82102.1"/>
    <property type="molecule type" value="Genomic_DNA"/>
</dbReference>
<dbReference type="SUPFAM" id="SSF46785">
    <property type="entry name" value="Winged helix' DNA-binding domain"/>
    <property type="match status" value="1"/>
</dbReference>
<proteinExistence type="predicted"/>
<keyword evidence="2" id="KW-0238">DNA-binding</keyword>
<evidence type="ECO:0000313" key="5">
    <source>
        <dbReference type="EMBL" id="OPC82102.1"/>
    </source>
</evidence>
<evidence type="ECO:0000256" key="1">
    <source>
        <dbReference type="ARBA" id="ARBA00023015"/>
    </source>
</evidence>
<dbReference type="Proteomes" id="UP000190037">
    <property type="component" value="Unassembled WGS sequence"/>
</dbReference>
<dbReference type="Gene3D" id="1.10.10.10">
    <property type="entry name" value="Winged helix-like DNA-binding domain superfamily/Winged helix DNA-binding domain"/>
    <property type="match status" value="1"/>
</dbReference>
<dbReference type="InterPro" id="IPR036390">
    <property type="entry name" value="WH_DNA-bd_sf"/>
</dbReference>
<keyword evidence="3" id="KW-0804">Transcription</keyword>
<dbReference type="STRING" id="159449.B4N89_15160"/>
<organism evidence="5 6">
    <name type="scientific">Embleya scabrispora</name>
    <dbReference type="NCBI Taxonomy" id="159449"/>
    <lineage>
        <taxon>Bacteria</taxon>
        <taxon>Bacillati</taxon>
        <taxon>Actinomycetota</taxon>
        <taxon>Actinomycetes</taxon>
        <taxon>Kitasatosporales</taxon>
        <taxon>Streptomycetaceae</taxon>
        <taxon>Embleya</taxon>
    </lineage>
</organism>
<evidence type="ECO:0000259" key="4">
    <source>
        <dbReference type="PROSITE" id="PS51118"/>
    </source>
</evidence>
<dbReference type="InterPro" id="IPR036388">
    <property type="entry name" value="WH-like_DNA-bd_sf"/>
</dbReference>
<name>A0A1T3NZF7_9ACTN</name>
<evidence type="ECO:0000313" key="6">
    <source>
        <dbReference type="Proteomes" id="UP000190037"/>
    </source>
</evidence>
<dbReference type="RefSeq" id="WP_078976372.1">
    <property type="nucleotide sequence ID" value="NZ_MWQN01000001.1"/>
</dbReference>
<sequence length="135" mass="14923">MHTPPDLRPFGGADVYLSSCASRAVLDLIANKWVALVVGALHPQTLRYAELRRRLGGITKKMLTQTLRDLERHGLVRRTVHATVPPQVEYSLTELGTSVSGLMAEIRNWSESHIDEIAAAKLAYAEAEAHRVEAL</sequence>